<keyword evidence="2" id="KW-1185">Reference proteome</keyword>
<dbReference type="RefSeq" id="XP_013272878.1">
    <property type="nucleotide sequence ID" value="XM_013417424.1"/>
</dbReference>
<dbReference type="InterPro" id="IPR051961">
    <property type="entry name" value="Fungal_Metabolite_Diox"/>
</dbReference>
<protein>
    <recommendedName>
        <fullName evidence="3">Phytanoyl-CoA dioxygenase</fullName>
    </recommendedName>
</protein>
<dbReference type="Pfam" id="PF05721">
    <property type="entry name" value="PhyH"/>
    <property type="match status" value="1"/>
</dbReference>
<evidence type="ECO:0000313" key="1">
    <source>
        <dbReference type="EMBL" id="KIX05742.1"/>
    </source>
</evidence>
<dbReference type="PANTHER" id="PTHR37563">
    <property type="entry name" value="PHYTANOYL-COA DIOXYGENASE FAMILY PROTEIN (AFU_ORTHOLOGUE AFUA_2G03330)"/>
    <property type="match status" value="1"/>
</dbReference>
<dbReference type="HOGENOM" id="CLU_043410_0_0_1"/>
<dbReference type="InterPro" id="IPR008775">
    <property type="entry name" value="Phytyl_CoA_dOase-like"/>
</dbReference>
<gene>
    <name evidence="1" type="ORF">Z518_03714</name>
</gene>
<dbReference type="PANTHER" id="PTHR37563:SF2">
    <property type="entry name" value="PHYTANOYL-COA DIOXYGENASE FAMILY PROTEIN (AFU_ORTHOLOGUE AFUA_2G03330)"/>
    <property type="match status" value="1"/>
</dbReference>
<dbReference type="Proteomes" id="UP000053617">
    <property type="component" value="Unassembled WGS sequence"/>
</dbReference>
<dbReference type="EMBL" id="KN847477">
    <property type="protein sequence ID" value="KIX05742.1"/>
    <property type="molecule type" value="Genomic_DNA"/>
</dbReference>
<evidence type="ECO:0000313" key="2">
    <source>
        <dbReference type="Proteomes" id="UP000053617"/>
    </source>
</evidence>
<organism evidence="1 2">
    <name type="scientific">Rhinocladiella mackenziei CBS 650.93</name>
    <dbReference type="NCBI Taxonomy" id="1442369"/>
    <lineage>
        <taxon>Eukaryota</taxon>
        <taxon>Fungi</taxon>
        <taxon>Dikarya</taxon>
        <taxon>Ascomycota</taxon>
        <taxon>Pezizomycotina</taxon>
        <taxon>Eurotiomycetes</taxon>
        <taxon>Chaetothyriomycetidae</taxon>
        <taxon>Chaetothyriales</taxon>
        <taxon>Herpotrichiellaceae</taxon>
        <taxon>Rhinocladiella</taxon>
    </lineage>
</organism>
<dbReference type="SUPFAM" id="SSF51197">
    <property type="entry name" value="Clavaminate synthase-like"/>
    <property type="match status" value="1"/>
</dbReference>
<proteinExistence type="predicted"/>
<sequence>MGSLKPDGPRVIRLSLEERLKGTYSLANLQSALEGLHQDGLLVLESAVGVDHVDQLNTFMTNETASILKAKDPDGTLKAFNQGVKSNILHGPPVNNESLLFNDVYFNPFVIQIANAYLGSRPISNFMTGNNALPGTHGLRQPVHKDIRFHHPLAPFYFIANIPLCDFGPANGSTEFWLGSHQNTTSFEQQVATAADADEYQMEGDPMCALRPEVVEARRKIRPPIQPIIKKGDIVIRDLRLWHAGMPNETETERIMIAIGYQAPWYPNLRQRHILPVSRCNFFQAAGGQPVELRANFVSDAEAESARHNETFDFRPSM</sequence>
<name>A0A0D2FUG1_9EURO</name>
<reference evidence="1 2" key="1">
    <citation type="submission" date="2015-01" db="EMBL/GenBank/DDBJ databases">
        <title>The Genome Sequence of Rhinocladiella mackenzie CBS 650.93.</title>
        <authorList>
            <consortium name="The Broad Institute Genomics Platform"/>
            <person name="Cuomo C."/>
            <person name="de Hoog S."/>
            <person name="Gorbushina A."/>
            <person name="Stielow B."/>
            <person name="Teixiera M."/>
            <person name="Abouelleil A."/>
            <person name="Chapman S.B."/>
            <person name="Priest M."/>
            <person name="Young S.K."/>
            <person name="Wortman J."/>
            <person name="Nusbaum C."/>
            <person name="Birren B."/>
        </authorList>
    </citation>
    <scope>NUCLEOTIDE SEQUENCE [LARGE SCALE GENOMIC DNA]</scope>
    <source>
        <strain evidence="1 2">CBS 650.93</strain>
    </source>
</reference>
<dbReference type="AlphaFoldDB" id="A0A0D2FUG1"/>
<dbReference type="GeneID" id="25291785"/>
<dbReference type="OrthoDB" id="407832at2759"/>
<evidence type="ECO:0008006" key="3">
    <source>
        <dbReference type="Google" id="ProtNLM"/>
    </source>
</evidence>
<accession>A0A0D2FUG1</accession>
<dbReference type="Gene3D" id="2.60.120.620">
    <property type="entry name" value="q2cbj1_9rhob like domain"/>
    <property type="match status" value="1"/>
</dbReference>
<dbReference type="VEuPathDB" id="FungiDB:Z518_03714"/>